<protein>
    <submittedName>
        <fullName evidence="7">Thioredoxin C-3</fullName>
    </submittedName>
</protein>
<dbReference type="Gene3D" id="2.30.30.380">
    <property type="entry name" value="Zn-finger domain of Sec23/24"/>
    <property type="match status" value="1"/>
</dbReference>
<name>E6QUI3_9ZZZZ</name>
<evidence type="ECO:0000259" key="6">
    <source>
        <dbReference type="PROSITE" id="PS51352"/>
    </source>
</evidence>
<dbReference type="PANTHER" id="PTHR45663">
    <property type="entry name" value="GEO12009P1"/>
    <property type="match status" value="1"/>
</dbReference>
<gene>
    <name evidence="7" type="ORF">CARN7_1709</name>
</gene>
<dbReference type="InterPro" id="IPR036249">
    <property type="entry name" value="Thioredoxin-like_sf"/>
</dbReference>
<keyword evidence="1" id="KW-0813">Transport</keyword>
<dbReference type="FunFam" id="3.40.30.10:FF:000001">
    <property type="entry name" value="Thioredoxin"/>
    <property type="match status" value="1"/>
</dbReference>
<dbReference type="GO" id="GO:0046872">
    <property type="term" value="F:metal ion binding"/>
    <property type="evidence" value="ECO:0007669"/>
    <property type="project" value="UniProtKB-KW"/>
</dbReference>
<evidence type="ECO:0000313" key="7">
    <source>
        <dbReference type="EMBL" id="CBI10906.1"/>
    </source>
</evidence>
<dbReference type="EMBL" id="CABR01000112">
    <property type="protein sequence ID" value="CBI10906.1"/>
    <property type="molecule type" value="Genomic_DNA"/>
</dbReference>
<keyword evidence="5" id="KW-0676">Redox-active center</keyword>
<evidence type="ECO:0000256" key="3">
    <source>
        <dbReference type="ARBA" id="ARBA00022982"/>
    </source>
</evidence>
<keyword evidence="4" id="KW-1015">Disulfide bond</keyword>
<dbReference type="InterPro" id="IPR005746">
    <property type="entry name" value="Thioredoxin"/>
</dbReference>
<evidence type="ECO:0000256" key="5">
    <source>
        <dbReference type="ARBA" id="ARBA00023284"/>
    </source>
</evidence>
<evidence type="ECO:0000256" key="4">
    <source>
        <dbReference type="ARBA" id="ARBA00023157"/>
    </source>
</evidence>
<proteinExistence type="predicted"/>
<dbReference type="Gene3D" id="3.40.30.10">
    <property type="entry name" value="Glutaredoxin"/>
    <property type="match status" value="1"/>
</dbReference>
<sequence length="141" mass="15562">MIELVCPHCFAINRVPETRFTEQPKCGKCGNLLLPGTPLELDGAHFDRYIGRNQLPVVVDFWASWCGPCKMMAPAFKQAAHELSGKISFAKVDTEAEQSLGARYAVRSIPTMIVFKNGQEHTRTSGALDVNGIKRWLSGAI</sequence>
<dbReference type="PANTHER" id="PTHR45663:SF40">
    <property type="entry name" value="THIOREDOXIN 2"/>
    <property type="match status" value="1"/>
</dbReference>
<keyword evidence="3" id="KW-0249">Electron transport</keyword>
<dbReference type="PROSITE" id="PS51352">
    <property type="entry name" value="THIOREDOXIN_2"/>
    <property type="match status" value="1"/>
</dbReference>
<dbReference type="Pfam" id="PF21352">
    <property type="entry name" value="Zn_ribbon_Thio2"/>
    <property type="match status" value="1"/>
</dbReference>
<feature type="domain" description="Thioredoxin" evidence="6">
    <location>
        <begin position="33"/>
        <end position="141"/>
    </location>
</feature>
<reference evidence="7" key="1">
    <citation type="submission" date="2009-10" db="EMBL/GenBank/DDBJ databases">
        <title>Diversity of trophic interactions inside an arsenic-rich microbial ecosystem.</title>
        <authorList>
            <person name="Bertin P.N."/>
            <person name="Heinrich-Salmeron A."/>
            <person name="Pelletier E."/>
            <person name="Goulhen-Chollet F."/>
            <person name="Arsene-Ploetze F."/>
            <person name="Gallien S."/>
            <person name="Calteau A."/>
            <person name="Vallenet D."/>
            <person name="Casiot C."/>
            <person name="Chane-Woon-Ming B."/>
            <person name="Giloteaux L."/>
            <person name="Barakat M."/>
            <person name="Bonnefoy V."/>
            <person name="Bruneel O."/>
            <person name="Chandler M."/>
            <person name="Cleiss J."/>
            <person name="Duran R."/>
            <person name="Elbaz-Poulichet F."/>
            <person name="Fonknechten N."/>
            <person name="Lauga B."/>
            <person name="Mornico D."/>
            <person name="Ortet P."/>
            <person name="Schaeffer C."/>
            <person name="Siguier P."/>
            <person name="Alexander Thil Smith A."/>
            <person name="Van Dorsselaer A."/>
            <person name="Weissenbach J."/>
            <person name="Medigue C."/>
            <person name="Le Paslier D."/>
        </authorList>
    </citation>
    <scope>NUCLEOTIDE SEQUENCE</scope>
</reference>
<dbReference type="Pfam" id="PF00085">
    <property type="entry name" value="Thioredoxin"/>
    <property type="match status" value="1"/>
</dbReference>
<dbReference type="GO" id="GO:0015035">
    <property type="term" value="F:protein-disulfide reductase activity"/>
    <property type="evidence" value="ECO:0007669"/>
    <property type="project" value="InterPro"/>
</dbReference>
<dbReference type="AlphaFoldDB" id="E6QUI3"/>
<organism evidence="7">
    <name type="scientific">mine drainage metagenome</name>
    <dbReference type="NCBI Taxonomy" id="410659"/>
    <lineage>
        <taxon>unclassified sequences</taxon>
        <taxon>metagenomes</taxon>
        <taxon>ecological metagenomes</taxon>
    </lineage>
</organism>
<dbReference type="CDD" id="cd02947">
    <property type="entry name" value="TRX_family"/>
    <property type="match status" value="1"/>
</dbReference>
<comment type="caution">
    <text evidence="7">The sequence shown here is derived from an EMBL/GenBank/DDBJ whole genome shotgun (WGS) entry which is preliminary data.</text>
</comment>
<dbReference type="GO" id="GO:0005829">
    <property type="term" value="C:cytosol"/>
    <property type="evidence" value="ECO:0007669"/>
    <property type="project" value="TreeGrafter"/>
</dbReference>
<dbReference type="SUPFAM" id="SSF52833">
    <property type="entry name" value="Thioredoxin-like"/>
    <property type="match status" value="1"/>
</dbReference>
<dbReference type="PRINTS" id="PR00421">
    <property type="entry name" value="THIOREDOXIN"/>
</dbReference>
<dbReference type="InterPro" id="IPR017937">
    <property type="entry name" value="Thioredoxin_CS"/>
</dbReference>
<dbReference type="InterPro" id="IPR013766">
    <property type="entry name" value="Thioredoxin_domain"/>
</dbReference>
<evidence type="ECO:0000256" key="1">
    <source>
        <dbReference type="ARBA" id="ARBA00022448"/>
    </source>
</evidence>
<evidence type="ECO:0000256" key="2">
    <source>
        <dbReference type="ARBA" id="ARBA00022723"/>
    </source>
</evidence>
<dbReference type="NCBIfam" id="TIGR01068">
    <property type="entry name" value="thioredoxin"/>
    <property type="match status" value="1"/>
</dbReference>
<dbReference type="PROSITE" id="PS00194">
    <property type="entry name" value="THIOREDOXIN_1"/>
    <property type="match status" value="1"/>
</dbReference>
<keyword evidence="2" id="KW-0479">Metal-binding</keyword>
<dbReference type="InterPro" id="IPR049299">
    <property type="entry name" value="Thio2_N"/>
</dbReference>
<dbReference type="NCBIfam" id="NF008229">
    <property type="entry name" value="PRK10996.1"/>
    <property type="match status" value="1"/>
</dbReference>
<accession>E6QUI3</accession>